<keyword evidence="2" id="KW-1185">Reference proteome</keyword>
<dbReference type="Proteomes" id="UP000252586">
    <property type="component" value="Unassembled WGS sequence"/>
</dbReference>
<dbReference type="STRING" id="1210090.GCA_001613185_00869"/>
<dbReference type="AlphaFoldDB" id="A0A366DQ77"/>
<accession>A0A366DQ77</accession>
<name>A0A366DQ77_9NOCA</name>
<evidence type="ECO:0000313" key="1">
    <source>
        <dbReference type="EMBL" id="RBO91368.1"/>
    </source>
</evidence>
<reference evidence="1 2" key="1">
    <citation type="submission" date="2018-06" db="EMBL/GenBank/DDBJ databases">
        <title>Genomic Encyclopedia of Type Strains, Phase IV (KMG-IV): sequencing the most valuable type-strain genomes for metagenomic binning, comparative biology and taxonomic classification.</title>
        <authorList>
            <person name="Goeker M."/>
        </authorList>
    </citation>
    <scope>NUCLEOTIDE SEQUENCE [LARGE SCALE GENOMIC DNA]</scope>
    <source>
        <strain evidence="1 2">DSM 44599</strain>
    </source>
</reference>
<proteinExistence type="predicted"/>
<comment type="caution">
    <text evidence="1">The sequence shown here is derived from an EMBL/GenBank/DDBJ whole genome shotgun (WGS) entry which is preliminary data.</text>
</comment>
<dbReference type="EMBL" id="QNRE01000004">
    <property type="protein sequence ID" value="RBO91368.1"/>
    <property type="molecule type" value="Genomic_DNA"/>
</dbReference>
<evidence type="ECO:0000313" key="2">
    <source>
        <dbReference type="Proteomes" id="UP000252586"/>
    </source>
</evidence>
<protein>
    <submittedName>
        <fullName evidence="1">Uncharacterized protein</fullName>
    </submittedName>
</protein>
<organism evidence="1 2">
    <name type="scientific">Nocardia puris</name>
    <dbReference type="NCBI Taxonomy" id="208602"/>
    <lineage>
        <taxon>Bacteria</taxon>
        <taxon>Bacillati</taxon>
        <taxon>Actinomycetota</taxon>
        <taxon>Actinomycetes</taxon>
        <taxon>Mycobacteriales</taxon>
        <taxon>Nocardiaceae</taxon>
        <taxon>Nocardia</taxon>
    </lineage>
</organism>
<sequence>MTSDQAMQAASRAYAVAAALDPRIPDPDPARLAAWAAVLDGQDVSADDAVEAVKVHYRRANAFPVLPGDIIVAVGAMPPNFSQARLRSFIVRWSAYPYSGQIQRVTGMYWEPTYPTPEGTHGDPVAERDFHVAELQSWVREHWTELMRAGMAREIPKELDYAHPERRELA</sequence>
<gene>
    <name evidence="1" type="ORF">DFR74_10470</name>
</gene>